<feature type="signal peptide" evidence="2">
    <location>
        <begin position="1"/>
        <end position="15"/>
    </location>
</feature>
<organism evidence="3 4">
    <name type="scientific">Fistulifera solaris</name>
    <name type="common">Oleaginous diatom</name>
    <dbReference type="NCBI Taxonomy" id="1519565"/>
    <lineage>
        <taxon>Eukaryota</taxon>
        <taxon>Sar</taxon>
        <taxon>Stramenopiles</taxon>
        <taxon>Ochrophyta</taxon>
        <taxon>Bacillariophyta</taxon>
        <taxon>Bacillariophyceae</taxon>
        <taxon>Bacillariophycidae</taxon>
        <taxon>Naviculales</taxon>
        <taxon>Naviculaceae</taxon>
        <taxon>Fistulifera</taxon>
    </lineage>
</organism>
<evidence type="ECO:0008006" key="5">
    <source>
        <dbReference type="Google" id="ProtNLM"/>
    </source>
</evidence>
<keyword evidence="1" id="KW-1133">Transmembrane helix</keyword>
<keyword evidence="2" id="KW-0732">Signal</keyword>
<name>A0A1Z5JUS1_FISSO</name>
<reference evidence="3 4" key="1">
    <citation type="journal article" date="2015" name="Plant Cell">
        <title>Oil accumulation by the oleaginous diatom Fistulifera solaris as revealed by the genome and transcriptome.</title>
        <authorList>
            <person name="Tanaka T."/>
            <person name="Maeda Y."/>
            <person name="Veluchamy A."/>
            <person name="Tanaka M."/>
            <person name="Abida H."/>
            <person name="Marechal E."/>
            <person name="Bowler C."/>
            <person name="Muto M."/>
            <person name="Sunaga Y."/>
            <person name="Tanaka M."/>
            <person name="Yoshino T."/>
            <person name="Taniguchi T."/>
            <person name="Fukuda Y."/>
            <person name="Nemoto M."/>
            <person name="Matsumoto M."/>
            <person name="Wong P.S."/>
            <person name="Aburatani S."/>
            <person name="Fujibuchi W."/>
        </authorList>
    </citation>
    <scope>NUCLEOTIDE SEQUENCE [LARGE SCALE GENOMIC DNA]</scope>
    <source>
        <strain evidence="3 4">JPCC DA0580</strain>
    </source>
</reference>
<gene>
    <name evidence="3" type="ORF">FisN_10Lu386</name>
</gene>
<feature type="chain" id="PRO_5013369145" description="Fe/B12 periplasmic-binding domain-containing protein" evidence="2">
    <location>
        <begin position="16"/>
        <end position="460"/>
    </location>
</feature>
<proteinExistence type="predicted"/>
<dbReference type="InParanoid" id="A0A1Z5JUS1"/>
<evidence type="ECO:0000313" key="4">
    <source>
        <dbReference type="Proteomes" id="UP000198406"/>
    </source>
</evidence>
<evidence type="ECO:0000313" key="3">
    <source>
        <dbReference type="EMBL" id="GAX17669.1"/>
    </source>
</evidence>
<dbReference type="EMBL" id="BDSP01000120">
    <property type="protein sequence ID" value="GAX17669.1"/>
    <property type="molecule type" value="Genomic_DNA"/>
</dbReference>
<dbReference type="Gene3D" id="3.40.50.1980">
    <property type="entry name" value="Nitrogenase molybdenum iron protein domain"/>
    <property type="match status" value="1"/>
</dbReference>
<feature type="transmembrane region" description="Helical" evidence="1">
    <location>
        <begin position="427"/>
        <end position="449"/>
    </location>
</feature>
<evidence type="ECO:0000256" key="1">
    <source>
        <dbReference type="SAM" id="Phobius"/>
    </source>
</evidence>
<evidence type="ECO:0000256" key="2">
    <source>
        <dbReference type="SAM" id="SignalP"/>
    </source>
</evidence>
<dbReference type="AlphaFoldDB" id="A0A1Z5JUS1"/>
<protein>
    <recommendedName>
        <fullName evidence="5">Fe/B12 periplasmic-binding domain-containing protein</fullName>
    </recommendedName>
</protein>
<accession>A0A1Z5JUS1</accession>
<comment type="caution">
    <text evidence="3">The sequence shown here is derived from an EMBL/GenBank/DDBJ whole genome shotgun (WGS) entry which is preliminary data.</text>
</comment>
<dbReference type="Proteomes" id="UP000198406">
    <property type="component" value="Unassembled WGS sequence"/>
</dbReference>
<keyword evidence="1" id="KW-0472">Membrane</keyword>
<dbReference type="OrthoDB" id="38672at2759"/>
<keyword evidence="1" id="KW-0812">Transmembrane</keyword>
<keyword evidence="4" id="KW-1185">Reference proteome</keyword>
<sequence>MFVWSLFLSLAAVQARSFTDDRGITHEFTGKPTIVTFAHTAVTLSHFGLGLDQLVGVWGEFAIDGSDYDFNSDSESSYPADPTPEEMEFLASVTHISPSCKVGYCTEFDLEIFESVKPDYIVMHGYRGKLYGFNTTIEKQVVNMLGKPIIYIDVTQDATQPGGNCVGDGGDNSTYCFGKSMIQVIEQYEALALALGAPRPASIDQDKREMCKAAKEFQEAAKIAHSKGVRALAAYIVDDPTQLSYVAFLADDMVLRMYEELGMPILHPGSCQAANCSQNYFWEWVPTSEFFPECPPGGPLTPECAANPLYPVDLWLYDHRTTMMFISDEFKTTFPDRAVLQGQHVYWPFGGGMISYRHAAEILSIVAPRLAAAERIHPATPCTPADVSSANHAIEGLGPSQYACYDETFHRMDYFQCPADDNKALKGGGIAGIVIAGVVVAAVTSFFVVQRCASGKESPK</sequence>